<evidence type="ECO:0000313" key="1">
    <source>
        <dbReference type="EMBL" id="MCM5681783.1"/>
    </source>
</evidence>
<name>A0ABT0YVF2_9BURK</name>
<dbReference type="SUPFAM" id="SSF69118">
    <property type="entry name" value="AhpD-like"/>
    <property type="match status" value="1"/>
</dbReference>
<evidence type="ECO:0008006" key="3">
    <source>
        <dbReference type="Google" id="ProtNLM"/>
    </source>
</evidence>
<dbReference type="EMBL" id="JAMKFE010000014">
    <property type="protein sequence ID" value="MCM5681783.1"/>
    <property type="molecule type" value="Genomic_DNA"/>
</dbReference>
<proteinExistence type="predicted"/>
<organism evidence="1 2">
    <name type="scientific">Caldimonas mangrovi</name>
    <dbReference type="NCBI Taxonomy" id="2944811"/>
    <lineage>
        <taxon>Bacteria</taxon>
        <taxon>Pseudomonadati</taxon>
        <taxon>Pseudomonadota</taxon>
        <taxon>Betaproteobacteria</taxon>
        <taxon>Burkholderiales</taxon>
        <taxon>Sphaerotilaceae</taxon>
        <taxon>Caldimonas</taxon>
    </lineage>
</organism>
<reference evidence="1" key="1">
    <citation type="submission" date="2022-05" db="EMBL/GenBank/DDBJ databases">
        <title>Schlegelella sp. nov., isolated from mangrove soil.</title>
        <authorList>
            <person name="Liu Y."/>
            <person name="Ge X."/>
            <person name="Liu W."/>
        </authorList>
    </citation>
    <scope>NUCLEOTIDE SEQUENCE</scope>
    <source>
        <strain evidence="1">S2-27</strain>
    </source>
</reference>
<dbReference type="Gene3D" id="1.20.1290.10">
    <property type="entry name" value="AhpD-like"/>
    <property type="match status" value="1"/>
</dbReference>
<accession>A0ABT0YVF2</accession>
<dbReference type="Proteomes" id="UP001165541">
    <property type="component" value="Unassembled WGS sequence"/>
</dbReference>
<dbReference type="RefSeq" id="WP_251780266.1">
    <property type="nucleotide sequence ID" value="NZ_JAMKFE010000014.1"/>
</dbReference>
<comment type="caution">
    <text evidence="1">The sequence shown here is derived from an EMBL/GenBank/DDBJ whole genome shotgun (WGS) entry which is preliminary data.</text>
</comment>
<gene>
    <name evidence="1" type="ORF">M8A51_19825</name>
</gene>
<keyword evidence="2" id="KW-1185">Reference proteome</keyword>
<protein>
    <recommendedName>
        <fullName evidence="3">Carboxymuconolactone decarboxylase family protein</fullName>
    </recommendedName>
</protein>
<evidence type="ECO:0000313" key="2">
    <source>
        <dbReference type="Proteomes" id="UP001165541"/>
    </source>
</evidence>
<sequence length="186" mass="20644">MLDWLIRRRIAAFEKTYGYDMSYARELLASHRKGFWRFARVQPMADCRDGVPPEAWYAAKLAAVRAEDCGPCTQLSVDMAREAGIDDAVLRAVLHDDLDALSSDTALAVRYTRAAITHAPELMGLRDDVQRRWGPRALASLALSITAVRMFPMLKYALGHGHACVRVQVGRETIQPPALQPASAHA</sequence>
<dbReference type="InterPro" id="IPR029032">
    <property type="entry name" value="AhpD-like"/>
</dbReference>